<evidence type="ECO:0000256" key="2">
    <source>
        <dbReference type="ARBA" id="ARBA00006219"/>
    </source>
</evidence>
<dbReference type="GO" id="GO:0047992">
    <property type="term" value="F:hydroxylysine kinase activity"/>
    <property type="evidence" value="ECO:0007669"/>
    <property type="project" value="UniProtKB-EC"/>
</dbReference>
<evidence type="ECO:0000313" key="11">
    <source>
        <dbReference type="EMBL" id="CAH0391306.1"/>
    </source>
</evidence>
<evidence type="ECO:0000256" key="8">
    <source>
        <dbReference type="ARBA" id="ARBA00038873"/>
    </source>
</evidence>
<evidence type="ECO:0000259" key="10">
    <source>
        <dbReference type="Pfam" id="PF01636"/>
    </source>
</evidence>
<evidence type="ECO:0000313" key="12">
    <source>
        <dbReference type="Proteomes" id="UP001152759"/>
    </source>
</evidence>
<keyword evidence="5" id="KW-0418">Kinase</keyword>
<accession>A0A9P0AHH7</accession>
<gene>
    <name evidence="11" type="ORF">BEMITA_LOCUS9939</name>
</gene>
<keyword evidence="3" id="KW-0963">Cytoplasm</keyword>
<dbReference type="SUPFAM" id="SSF56112">
    <property type="entry name" value="Protein kinase-like (PK-like)"/>
    <property type="match status" value="1"/>
</dbReference>
<organism evidence="11 12">
    <name type="scientific">Bemisia tabaci</name>
    <name type="common">Sweetpotato whitefly</name>
    <name type="synonym">Aleurodes tabaci</name>
    <dbReference type="NCBI Taxonomy" id="7038"/>
    <lineage>
        <taxon>Eukaryota</taxon>
        <taxon>Metazoa</taxon>
        <taxon>Ecdysozoa</taxon>
        <taxon>Arthropoda</taxon>
        <taxon>Hexapoda</taxon>
        <taxon>Insecta</taxon>
        <taxon>Pterygota</taxon>
        <taxon>Neoptera</taxon>
        <taxon>Paraneoptera</taxon>
        <taxon>Hemiptera</taxon>
        <taxon>Sternorrhyncha</taxon>
        <taxon>Aleyrodoidea</taxon>
        <taxon>Aleyrodidae</taxon>
        <taxon>Aleyrodinae</taxon>
        <taxon>Bemisia</taxon>
    </lineage>
</organism>
<keyword evidence="12" id="KW-1185">Reference proteome</keyword>
<dbReference type="InterPro" id="IPR050249">
    <property type="entry name" value="Pseudomonas-type_ThrB"/>
</dbReference>
<comment type="catalytic activity">
    <reaction evidence="6">
        <text>(5R)-5-hydroxy-L-lysine + GTP = (5R)-5-phosphooxy-L-lysine + GDP + H(+)</text>
        <dbReference type="Rhea" id="RHEA:19049"/>
        <dbReference type="ChEBI" id="CHEBI:15378"/>
        <dbReference type="ChEBI" id="CHEBI:37565"/>
        <dbReference type="ChEBI" id="CHEBI:57882"/>
        <dbReference type="ChEBI" id="CHEBI:58189"/>
        <dbReference type="ChEBI" id="CHEBI:58357"/>
        <dbReference type="EC" id="2.7.1.81"/>
    </reaction>
</comment>
<evidence type="ECO:0000256" key="4">
    <source>
        <dbReference type="ARBA" id="ARBA00022679"/>
    </source>
</evidence>
<reference evidence="11" key="1">
    <citation type="submission" date="2021-12" db="EMBL/GenBank/DDBJ databases">
        <authorList>
            <person name="King R."/>
        </authorList>
    </citation>
    <scope>NUCLEOTIDE SEQUENCE</scope>
</reference>
<proteinExistence type="inferred from homology"/>
<comment type="subcellular location">
    <subcellularLocation>
        <location evidence="1">Cytoplasm</location>
    </subcellularLocation>
</comment>
<name>A0A9P0AHH7_BEMTA</name>
<evidence type="ECO:0000256" key="9">
    <source>
        <dbReference type="ARBA" id="ARBA00040505"/>
    </source>
</evidence>
<evidence type="ECO:0000256" key="1">
    <source>
        <dbReference type="ARBA" id="ARBA00004496"/>
    </source>
</evidence>
<evidence type="ECO:0000256" key="5">
    <source>
        <dbReference type="ARBA" id="ARBA00022777"/>
    </source>
</evidence>
<dbReference type="Proteomes" id="UP001152759">
    <property type="component" value="Chromosome 6"/>
</dbReference>
<comment type="similarity">
    <text evidence="2">Belongs to the aminoglycoside phosphotransferase family.</text>
</comment>
<dbReference type="GO" id="GO:0005737">
    <property type="term" value="C:cytoplasm"/>
    <property type="evidence" value="ECO:0007669"/>
    <property type="project" value="UniProtKB-SubCell"/>
</dbReference>
<feature type="domain" description="Aminoglycoside phosphotransferase" evidence="10">
    <location>
        <begin position="49"/>
        <end position="284"/>
    </location>
</feature>
<sequence length="374" mass="42398">MAEALKPGEEIKPPVTDDELPDLVESLYGLKITECKELVSYDDKNYHIQVSETYSNNYISELPESGFVLKILNSMSSANIDLIEAQNAVIQRIRDNQKTFKHILFPKLVKTRCGKEYILQELGEPGKKYAVRLFEYIPGNILHGVSSIPLTLFEEIGSTVGRIDVVLKGFWHKGYQETKTVWMLDHIESLESFLYAVKNEGDRTLVSEVIDTFQQTVMKHYDQFSKGVIHGDFNESNVIVGRHSNCDAGDLHVMGVLDFGDTCYSTYLFELAITITYAILQADDLIAGKHVLKGYTKVNPLSQLELQFLKTCICARLCQSLVMGAYTLLQNPENTYVARTSYRGWRYLKLLWPMDSDALLHLWTAADPSTIAEE</sequence>
<dbReference type="AlphaFoldDB" id="A0A9P0AHH7"/>
<dbReference type="PANTHER" id="PTHR21064">
    <property type="entry name" value="AMINOGLYCOSIDE PHOSPHOTRANSFERASE DOMAIN-CONTAINING PROTEIN-RELATED"/>
    <property type="match status" value="1"/>
</dbReference>
<dbReference type="FunFam" id="3.90.1200.10:FF:000007">
    <property type="entry name" value="hydroxylysine kinase isoform X1"/>
    <property type="match status" value="1"/>
</dbReference>
<dbReference type="PANTHER" id="PTHR21064:SF1">
    <property type="entry name" value="HYDROXYLYSINE KINASE"/>
    <property type="match status" value="1"/>
</dbReference>
<protein>
    <recommendedName>
        <fullName evidence="9">Hydroxylysine kinase</fullName>
        <ecNumber evidence="8">2.7.1.81</ecNumber>
    </recommendedName>
</protein>
<evidence type="ECO:0000256" key="3">
    <source>
        <dbReference type="ARBA" id="ARBA00022490"/>
    </source>
</evidence>
<evidence type="ECO:0000256" key="7">
    <source>
        <dbReference type="ARBA" id="ARBA00037368"/>
    </source>
</evidence>
<dbReference type="InterPro" id="IPR002575">
    <property type="entry name" value="Aminoglycoside_PTrfase"/>
</dbReference>
<dbReference type="EMBL" id="OU963867">
    <property type="protein sequence ID" value="CAH0391306.1"/>
    <property type="molecule type" value="Genomic_DNA"/>
</dbReference>
<dbReference type="InterPro" id="IPR011009">
    <property type="entry name" value="Kinase-like_dom_sf"/>
</dbReference>
<dbReference type="Pfam" id="PF01636">
    <property type="entry name" value="APH"/>
    <property type="match status" value="1"/>
</dbReference>
<dbReference type="EC" id="2.7.1.81" evidence="8"/>
<keyword evidence="4" id="KW-0808">Transferase</keyword>
<evidence type="ECO:0000256" key="6">
    <source>
        <dbReference type="ARBA" id="ARBA00036820"/>
    </source>
</evidence>
<dbReference type="Gene3D" id="3.90.1200.10">
    <property type="match status" value="1"/>
</dbReference>
<comment type="function">
    <text evidence="7">Catalyzes the GTP-dependent phosphorylation of 5-hydroxy-L-lysine.</text>
</comment>